<dbReference type="STRING" id="402676.B6JV98"/>
<gene>
    <name evidence="2" type="primary">htd2</name>
    <name evidence="1" type="ORF">SJAG_00305</name>
</gene>
<dbReference type="PANTHER" id="PTHR28152">
    <property type="entry name" value="HYDROXYACYL-THIOESTER DEHYDRATASE TYPE 2, MITOCHONDRIAL"/>
    <property type="match status" value="1"/>
</dbReference>
<accession>B6JV98</accession>
<dbReference type="GO" id="GO:0019171">
    <property type="term" value="F:(3R)-hydroxyacyl-[acyl-carrier-protein] dehydratase activity"/>
    <property type="evidence" value="ECO:0000318"/>
    <property type="project" value="GO_Central"/>
</dbReference>
<dbReference type="GO" id="GO:0005739">
    <property type="term" value="C:mitochondrion"/>
    <property type="evidence" value="ECO:0000318"/>
    <property type="project" value="GO_Central"/>
</dbReference>
<name>B6JV98_SCHJY</name>
<dbReference type="eggNOG" id="ENOG502S5QU">
    <property type="taxonomic scope" value="Eukaryota"/>
</dbReference>
<evidence type="ECO:0000313" key="1">
    <source>
        <dbReference type="EMBL" id="EEB05299.1"/>
    </source>
</evidence>
<dbReference type="Gene3D" id="3.10.129.10">
    <property type="entry name" value="Hotdog Thioesterase"/>
    <property type="match status" value="1"/>
</dbReference>
<protein>
    <submittedName>
        <fullName evidence="1">3-hydroxyacyl-ACP dehydratase Htd2</fullName>
    </submittedName>
</protein>
<dbReference type="JaponicusDB" id="SJAG_00305">
    <property type="gene designation" value="htd2"/>
</dbReference>
<dbReference type="VEuPathDB" id="FungiDB:SJAG_00305"/>
<keyword evidence="3" id="KW-1185">Reference proteome</keyword>
<dbReference type="InterPro" id="IPR029069">
    <property type="entry name" value="HotDog_dom_sf"/>
</dbReference>
<dbReference type="OMA" id="NRNRMWA"/>
<proteinExistence type="predicted"/>
<dbReference type="AlphaFoldDB" id="B6JV98"/>
<evidence type="ECO:0000313" key="3">
    <source>
        <dbReference type="Proteomes" id="UP000001744"/>
    </source>
</evidence>
<dbReference type="HOGENOM" id="CLU_028690_3_0_1"/>
<organism evidence="1 3">
    <name type="scientific">Schizosaccharomyces japonicus (strain yFS275 / FY16936)</name>
    <name type="common">Fission yeast</name>
    <dbReference type="NCBI Taxonomy" id="402676"/>
    <lineage>
        <taxon>Eukaryota</taxon>
        <taxon>Fungi</taxon>
        <taxon>Dikarya</taxon>
        <taxon>Ascomycota</taxon>
        <taxon>Taphrinomycotina</taxon>
        <taxon>Schizosaccharomycetes</taxon>
        <taxon>Schizosaccharomycetales</taxon>
        <taxon>Schizosaccharomycetaceae</taxon>
        <taxon>Schizosaccharomyces</taxon>
    </lineage>
</organism>
<dbReference type="PANTHER" id="PTHR28152:SF1">
    <property type="entry name" value="HYDROXYACYL-THIOESTER DEHYDRATASE TYPE 2, MITOCHONDRIAL"/>
    <property type="match status" value="1"/>
</dbReference>
<sequence>MKRFVLKEFLTETPLQKLRATLSDVLSPYYSEQKELTEHPEPSEKLTLLPGEHLVYFNDARPEHELLGDGYDKDHAPFTESGTPIPFRHRLWLYGSIEHTAPLHLHQYARCHELVRTATDRVHVQRDIYSSNGQLCIRENRTLGYVQNDVNTRRFIRMRQQTADTQTFHLTPTPVLVWRYSALMFNAHRIHWDWRYTTQQESYPELLVPGPLLATFMLQYAQSLHPHKSASDFRNFTYRILSSAWVGKQIALNASMSNPQAVWIEDLETHALIARGSITFNS</sequence>
<dbReference type="SUPFAM" id="SSF54637">
    <property type="entry name" value="Thioesterase/thiol ester dehydrase-isomerase"/>
    <property type="match status" value="1"/>
</dbReference>
<dbReference type="EMBL" id="KE651166">
    <property type="protein sequence ID" value="EEB05299.1"/>
    <property type="molecule type" value="Genomic_DNA"/>
</dbReference>
<dbReference type="Proteomes" id="UP000001744">
    <property type="component" value="Unassembled WGS sequence"/>
</dbReference>
<evidence type="ECO:0000313" key="2">
    <source>
        <dbReference type="JaponicusDB" id="SJAG_00305"/>
    </source>
</evidence>
<dbReference type="InterPro" id="IPR052741">
    <property type="entry name" value="Mitochondrial_HTD2"/>
</dbReference>
<dbReference type="RefSeq" id="XP_002171592.1">
    <property type="nucleotide sequence ID" value="XM_002171556.2"/>
</dbReference>
<reference evidence="1 3" key="1">
    <citation type="journal article" date="2011" name="Science">
        <title>Comparative functional genomics of the fission yeasts.</title>
        <authorList>
            <person name="Rhind N."/>
            <person name="Chen Z."/>
            <person name="Yassour M."/>
            <person name="Thompson D.A."/>
            <person name="Haas B.J."/>
            <person name="Habib N."/>
            <person name="Wapinski I."/>
            <person name="Roy S."/>
            <person name="Lin M.F."/>
            <person name="Heiman D.I."/>
            <person name="Young S.K."/>
            <person name="Furuya K."/>
            <person name="Guo Y."/>
            <person name="Pidoux A."/>
            <person name="Chen H.M."/>
            <person name="Robbertse B."/>
            <person name="Goldberg J.M."/>
            <person name="Aoki K."/>
            <person name="Bayne E.H."/>
            <person name="Berlin A.M."/>
            <person name="Desjardins C.A."/>
            <person name="Dobbs E."/>
            <person name="Dukaj L."/>
            <person name="Fan L."/>
            <person name="FitzGerald M.G."/>
            <person name="French C."/>
            <person name="Gujja S."/>
            <person name="Hansen K."/>
            <person name="Keifenheim D."/>
            <person name="Levin J.Z."/>
            <person name="Mosher R.A."/>
            <person name="Mueller C.A."/>
            <person name="Pfiffner J."/>
            <person name="Priest M."/>
            <person name="Russ C."/>
            <person name="Smialowska A."/>
            <person name="Swoboda P."/>
            <person name="Sykes S.M."/>
            <person name="Vaughn M."/>
            <person name="Vengrova S."/>
            <person name="Yoder R."/>
            <person name="Zeng Q."/>
            <person name="Allshire R."/>
            <person name="Baulcombe D."/>
            <person name="Birren B.W."/>
            <person name="Brown W."/>
            <person name="Ekwall K."/>
            <person name="Kellis M."/>
            <person name="Leatherwood J."/>
            <person name="Levin H."/>
            <person name="Margalit H."/>
            <person name="Martienssen R."/>
            <person name="Nieduszynski C.A."/>
            <person name="Spatafora J.W."/>
            <person name="Friedman N."/>
            <person name="Dalgaard J.Z."/>
            <person name="Baumann P."/>
            <person name="Niki H."/>
            <person name="Regev A."/>
            <person name="Nusbaum C."/>
        </authorList>
    </citation>
    <scope>NUCLEOTIDE SEQUENCE [LARGE SCALE GENOMIC DNA]</scope>
    <source>
        <strain evidence="3">yFS275 / FY16936</strain>
    </source>
</reference>
<dbReference type="GeneID" id="7049617"/>